<dbReference type="SUPFAM" id="SSF56801">
    <property type="entry name" value="Acetyl-CoA synthetase-like"/>
    <property type="match status" value="1"/>
</dbReference>
<evidence type="ECO:0000256" key="2">
    <source>
        <dbReference type="ARBA" id="ARBA00022598"/>
    </source>
</evidence>
<evidence type="ECO:0000256" key="1">
    <source>
        <dbReference type="ARBA" id="ARBA00006432"/>
    </source>
</evidence>
<evidence type="ECO:0000313" key="9">
    <source>
        <dbReference type="EMBL" id="SEI13480.1"/>
    </source>
</evidence>
<reference evidence="10" key="1">
    <citation type="submission" date="2016-10" db="EMBL/GenBank/DDBJ databases">
        <authorList>
            <person name="Varghese N."/>
            <person name="Submissions S."/>
        </authorList>
    </citation>
    <scope>NUCLEOTIDE SEQUENCE [LARGE SCALE GENOMIC DNA]</scope>
    <source>
        <strain evidence="10">DSM 11593</strain>
    </source>
</reference>
<proteinExistence type="inferred from homology"/>
<protein>
    <recommendedName>
        <fullName evidence="5">3-methylmercaptopropionyl-CoA ligase</fullName>
        <ecNumber evidence="4">6.2.1.44</ecNumber>
    </recommendedName>
</protein>
<dbReference type="EC" id="6.2.1.44" evidence="4"/>
<dbReference type="PANTHER" id="PTHR43201">
    <property type="entry name" value="ACYL-COA SYNTHETASE"/>
    <property type="match status" value="1"/>
</dbReference>
<dbReference type="RefSeq" id="WP_090849225.1">
    <property type="nucleotide sequence ID" value="NZ_FNXG01000015.1"/>
</dbReference>
<evidence type="ECO:0000313" key="10">
    <source>
        <dbReference type="Proteomes" id="UP000199125"/>
    </source>
</evidence>
<name>A0A1H6NJB9_9RHOB</name>
<feature type="region of interest" description="Disordered" evidence="6">
    <location>
        <begin position="346"/>
        <end position="366"/>
    </location>
</feature>
<dbReference type="FunFam" id="3.30.300.30:FF:000008">
    <property type="entry name" value="2,3-dihydroxybenzoate-AMP ligase"/>
    <property type="match status" value="1"/>
</dbReference>
<dbReference type="PROSITE" id="PS00455">
    <property type="entry name" value="AMP_BINDING"/>
    <property type="match status" value="1"/>
</dbReference>
<keyword evidence="10" id="KW-1185">Reference proteome</keyword>
<dbReference type="STRING" id="65735.SAMN04488075_0093"/>
<gene>
    <name evidence="9" type="ORF">SAMN04488075_0093</name>
</gene>
<evidence type="ECO:0000256" key="5">
    <source>
        <dbReference type="ARBA" id="ARBA00067668"/>
    </source>
</evidence>
<organism evidence="9 10">
    <name type="scientific">Paracoccus alkenifer</name>
    <dbReference type="NCBI Taxonomy" id="65735"/>
    <lineage>
        <taxon>Bacteria</taxon>
        <taxon>Pseudomonadati</taxon>
        <taxon>Pseudomonadota</taxon>
        <taxon>Alphaproteobacteria</taxon>
        <taxon>Rhodobacterales</taxon>
        <taxon>Paracoccaceae</taxon>
        <taxon>Paracoccus</taxon>
    </lineage>
</organism>
<dbReference type="GO" id="GO:0006631">
    <property type="term" value="P:fatty acid metabolic process"/>
    <property type="evidence" value="ECO:0007669"/>
    <property type="project" value="TreeGrafter"/>
</dbReference>
<accession>A0A1H6NJB9</accession>
<evidence type="ECO:0000256" key="4">
    <source>
        <dbReference type="ARBA" id="ARBA00066616"/>
    </source>
</evidence>
<dbReference type="Pfam" id="PF13193">
    <property type="entry name" value="AMP-binding_C"/>
    <property type="match status" value="1"/>
</dbReference>
<dbReference type="OrthoDB" id="9803968at2"/>
<dbReference type="InterPro" id="IPR020845">
    <property type="entry name" value="AMP-binding_CS"/>
</dbReference>
<dbReference type="GO" id="GO:0031956">
    <property type="term" value="F:medium-chain fatty acid-CoA ligase activity"/>
    <property type="evidence" value="ECO:0007669"/>
    <property type="project" value="TreeGrafter"/>
</dbReference>
<keyword evidence="2 9" id="KW-0436">Ligase</keyword>
<dbReference type="Gene3D" id="3.40.50.12780">
    <property type="entry name" value="N-terminal domain of ligase-like"/>
    <property type="match status" value="1"/>
</dbReference>
<evidence type="ECO:0000256" key="3">
    <source>
        <dbReference type="ARBA" id="ARBA00051915"/>
    </source>
</evidence>
<feature type="domain" description="AMP-dependent synthetase/ligase" evidence="7">
    <location>
        <begin position="29"/>
        <end position="399"/>
    </location>
</feature>
<dbReference type="EMBL" id="FNXG01000015">
    <property type="protein sequence ID" value="SEI13480.1"/>
    <property type="molecule type" value="Genomic_DNA"/>
</dbReference>
<dbReference type="Pfam" id="PF00501">
    <property type="entry name" value="AMP-binding"/>
    <property type="match status" value="1"/>
</dbReference>
<evidence type="ECO:0000256" key="6">
    <source>
        <dbReference type="SAM" id="MobiDB-lite"/>
    </source>
</evidence>
<dbReference type="InterPro" id="IPR025110">
    <property type="entry name" value="AMP-bd_C"/>
</dbReference>
<feature type="domain" description="AMP-binding enzyme C-terminal" evidence="8">
    <location>
        <begin position="453"/>
        <end position="529"/>
    </location>
</feature>
<sequence>MTKFDLDVHRAQLRQQGHWTDQHYDDFLRRALQDHPDKLAIVSDRAGGAVRLTFRELEDRVARAAGGLRKLGVGRGDVVALQLPNWWEFVVAVLATQRLGATSNPLMPIFRERELRFMLGFARCKVFIVPEGFGTLDLVGTARLLRDDLDHLEHVVVANGAGTDSFDALLDSGERVDLAPEGTPPLTDPGELSMLMYTSGTTGSPKGVQHTVNTMVNAARNMTERGHLSNDDVILVGSPVGHMLGTAAGVFLALYNRATMVLQESWNGRRALDLINEYGVTYSGGATPFLADLVREVQAGAPRPETLRLFLCAGAPIPPVLVRQASEVLGTTVTSVWGMTESLASTMTEPERAGQLSSTSDGRPVSGMQVRIVDDSGKALAPGQRGRLLVRGAQVHIGYMGIPSEETFDADGWMDTGDLAYCLADDDCTDYIRIAGRTKDVIIRGGENIPVVEIENLLVEHPSITTAALVGYPDERLGERACAFVTVENNAAVSLADIREWMDKNKVAKQYWPERIEIIKEIPRTPSGKIQKFILRDLLKP</sequence>
<dbReference type="AlphaFoldDB" id="A0A1H6NJB9"/>
<evidence type="ECO:0000259" key="7">
    <source>
        <dbReference type="Pfam" id="PF00501"/>
    </source>
</evidence>
<dbReference type="InterPro" id="IPR045851">
    <property type="entry name" value="AMP-bd_C_sf"/>
</dbReference>
<dbReference type="InterPro" id="IPR000873">
    <property type="entry name" value="AMP-dep_synth/lig_dom"/>
</dbReference>
<comment type="catalytic activity">
    <reaction evidence="3">
        <text>3-(methylsulfanyl)propanoate + ATP + CoA = 3-(methylsulfanyl)propanoyl-CoA + AMP + diphosphate</text>
        <dbReference type="Rhea" id="RHEA:43052"/>
        <dbReference type="ChEBI" id="CHEBI:30616"/>
        <dbReference type="ChEBI" id="CHEBI:33019"/>
        <dbReference type="ChEBI" id="CHEBI:49016"/>
        <dbReference type="ChEBI" id="CHEBI:57287"/>
        <dbReference type="ChEBI" id="CHEBI:82815"/>
        <dbReference type="ChEBI" id="CHEBI:456215"/>
        <dbReference type="EC" id="6.2.1.44"/>
    </reaction>
    <physiologicalReaction direction="left-to-right" evidence="3">
        <dbReference type="Rhea" id="RHEA:43053"/>
    </physiologicalReaction>
</comment>
<dbReference type="Proteomes" id="UP000199125">
    <property type="component" value="Unassembled WGS sequence"/>
</dbReference>
<evidence type="ECO:0000259" key="8">
    <source>
        <dbReference type="Pfam" id="PF13193"/>
    </source>
</evidence>
<comment type="similarity">
    <text evidence="1">Belongs to the ATP-dependent AMP-binding enzyme family.</text>
</comment>
<dbReference type="PANTHER" id="PTHR43201:SF5">
    <property type="entry name" value="MEDIUM-CHAIN ACYL-COA LIGASE ACSF2, MITOCHONDRIAL"/>
    <property type="match status" value="1"/>
</dbReference>
<dbReference type="InterPro" id="IPR042099">
    <property type="entry name" value="ANL_N_sf"/>
</dbReference>
<dbReference type="Gene3D" id="3.30.300.30">
    <property type="match status" value="1"/>
</dbReference>